<dbReference type="InterPro" id="IPR037855">
    <property type="entry name" value="Vps36"/>
</dbReference>
<dbReference type="CDD" id="cd13227">
    <property type="entry name" value="PH-GRAM-like_Vps36"/>
    <property type="match status" value="1"/>
</dbReference>
<keyword evidence="5" id="KW-0862">Zinc</keyword>
<dbReference type="Pfam" id="PF04157">
    <property type="entry name" value="EAP30"/>
    <property type="match status" value="1"/>
</dbReference>
<dbReference type="InterPro" id="IPR021648">
    <property type="entry name" value="GLUE_dom"/>
</dbReference>
<dbReference type="SMART" id="SM00547">
    <property type="entry name" value="ZnF_RBZ"/>
    <property type="match status" value="2"/>
</dbReference>
<dbReference type="OMA" id="RVCYVDH"/>
<comment type="subunit">
    <text evidence="7">Component of the endosomal sorting complex required for transport II (ESCRT-II).</text>
</comment>
<dbReference type="InterPro" id="IPR040608">
    <property type="entry name" value="Snf8/Vps36"/>
</dbReference>
<dbReference type="GO" id="GO:0043328">
    <property type="term" value="P:protein transport to vacuole involved in ubiquitin-dependent protein catabolic process via the multivesicular body sorting pathway"/>
    <property type="evidence" value="ECO:0007669"/>
    <property type="project" value="UniProtKB-UniRule"/>
</dbReference>
<keyword evidence="4" id="KW-0863">Zinc-finger</keyword>
<dbReference type="PROSITE" id="PS51495">
    <property type="entry name" value="GLUE"/>
    <property type="match status" value="1"/>
</dbReference>
<sequence length="521" mass="58619">MYVRQWHYVETTPSGQPILRENEKDVYVEHSVGLYQGKSKVKAKQKGRAYLTSQRLIYIDDVSPTSDSVSLELDDISGVEYSSKFLKKSAKLIIFLKEQDNDSTCNVQEPKPIKSQWICPICMMGNETNGEIDGSHLPLPACMNCGISPDYEMIKNSISTLQDNNDNKAPSDNSDNVCPACTFINHSLMSNCEICGTRLPAALSNSGSQSFIDSRLKIELEGSDGLTEGEKCYIQLSFRKSDGVLLYQSMDKVLKEKEREKTLNVFNKGASSINGVEVERLKSDFTLVENKMSQVGIAGLEKTQENQLIRNDILMNNALSDLNNLMALASDIEKLYGAANKPEDKNKTPLLIIDREKFLNKSQFIDEIAREIYGFIMSEFKEQKEKDGVILITLVDIYALYNKSMRIGTGLISPQELREACEKFEKLGLNELRLIRINGRVLCISSGNSFEFVKTKIIEIVSFSPGADLLRLTQSLNENNSNSWTMGIIMEVLQNCVNEGDLLIDEQISGIHYYMNSDWKI</sequence>
<protein>
    <recommendedName>
        <fullName evidence="7">Vacuolar protein-sorting-associated protein 36</fullName>
    </recommendedName>
    <alternativeName>
        <fullName evidence="7">ESCRT-II complex subunit VPS36</fullName>
    </alternativeName>
</protein>
<evidence type="ECO:0000256" key="7">
    <source>
        <dbReference type="RuleBase" id="RU367095"/>
    </source>
</evidence>
<name>A0A1G4MD56_LACFM</name>
<comment type="similarity">
    <text evidence="1 7">Belongs to the VPS36 family.</text>
</comment>
<evidence type="ECO:0000256" key="1">
    <source>
        <dbReference type="ARBA" id="ARBA00009697"/>
    </source>
</evidence>
<evidence type="ECO:0000259" key="8">
    <source>
        <dbReference type="PROSITE" id="PS51495"/>
    </source>
</evidence>
<keyword evidence="6 7" id="KW-0653">Protein transport</keyword>
<dbReference type="PANTHER" id="PTHR13128">
    <property type="entry name" value="VACUOLAR PROTEIN-SORTING-ASSOCIATED PROTEIN 36"/>
    <property type="match status" value="1"/>
</dbReference>
<dbReference type="EMBL" id="LT598488">
    <property type="protein sequence ID" value="SCW01853.1"/>
    <property type="molecule type" value="Genomic_DNA"/>
</dbReference>
<dbReference type="Pfam" id="PF16988">
    <property type="entry name" value="Vps36-NZF-N"/>
    <property type="match status" value="1"/>
</dbReference>
<dbReference type="GO" id="GO:0031902">
    <property type="term" value="C:late endosome membrane"/>
    <property type="evidence" value="ECO:0007669"/>
    <property type="project" value="UniProtKB-UniRule"/>
</dbReference>
<dbReference type="InterPro" id="IPR031558">
    <property type="entry name" value="Vps36-NZF-N"/>
</dbReference>
<dbReference type="STRING" id="4955.A0A1G4MD56"/>
<evidence type="ECO:0000256" key="2">
    <source>
        <dbReference type="ARBA" id="ARBA00022448"/>
    </source>
</evidence>
<keyword evidence="3" id="KW-0479">Metal-binding</keyword>
<accession>A0A1G4MD56</accession>
<gene>
    <name evidence="9" type="ORF">LAFE_0E08702G</name>
</gene>
<keyword evidence="7" id="KW-0963">Cytoplasm</keyword>
<dbReference type="Pfam" id="PF11605">
    <property type="entry name" value="Vps36_ESCRT-II"/>
    <property type="match status" value="1"/>
</dbReference>
<dbReference type="PANTHER" id="PTHR13128:SF12">
    <property type="entry name" value="VACUOLAR PROTEIN-SORTING-ASSOCIATED PROTEIN 36"/>
    <property type="match status" value="1"/>
</dbReference>
<evidence type="ECO:0000313" key="9">
    <source>
        <dbReference type="EMBL" id="SCW01853.1"/>
    </source>
</evidence>
<keyword evidence="2 7" id="KW-0813">Transport</keyword>
<evidence type="ECO:0000256" key="3">
    <source>
        <dbReference type="ARBA" id="ARBA00022723"/>
    </source>
</evidence>
<dbReference type="Proteomes" id="UP000190831">
    <property type="component" value="Chromosome E"/>
</dbReference>
<dbReference type="GO" id="GO:0000814">
    <property type="term" value="C:ESCRT II complex"/>
    <property type="evidence" value="ECO:0007669"/>
    <property type="project" value="UniProtKB-UniRule"/>
</dbReference>
<organism evidence="9 10">
    <name type="scientific">Lachancea fermentati</name>
    <name type="common">Zygosaccharomyces fermentati</name>
    <dbReference type="NCBI Taxonomy" id="4955"/>
    <lineage>
        <taxon>Eukaryota</taxon>
        <taxon>Fungi</taxon>
        <taxon>Dikarya</taxon>
        <taxon>Ascomycota</taxon>
        <taxon>Saccharomycotina</taxon>
        <taxon>Saccharomycetes</taxon>
        <taxon>Saccharomycetales</taxon>
        <taxon>Saccharomycetaceae</taxon>
        <taxon>Lachancea</taxon>
    </lineage>
</organism>
<dbReference type="InterPro" id="IPR001876">
    <property type="entry name" value="Znf_RanBP2"/>
</dbReference>
<dbReference type="Gene3D" id="2.30.29.30">
    <property type="entry name" value="Pleckstrin-homology domain (PH domain)/Phosphotyrosine-binding domain (PTB)"/>
    <property type="match status" value="1"/>
</dbReference>
<dbReference type="GO" id="GO:0008270">
    <property type="term" value="F:zinc ion binding"/>
    <property type="evidence" value="ECO:0007669"/>
    <property type="project" value="UniProtKB-KW"/>
</dbReference>
<dbReference type="GO" id="GO:0032266">
    <property type="term" value="F:phosphatidylinositol-3-phosphate binding"/>
    <property type="evidence" value="ECO:0007669"/>
    <property type="project" value="UniProtKB-UniRule"/>
</dbReference>
<evidence type="ECO:0000256" key="5">
    <source>
        <dbReference type="ARBA" id="ARBA00022833"/>
    </source>
</evidence>
<comment type="function">
    <text evidence="7">Component of the ESCRT-II complex (endosomal sorting complex required for transport II), which is required for multivesicular body (MVB) formation and sorting of endosomal cargo proteins into MVBs.</text>
</comment>
<proteinExistence type="inferred from homology"/>
<evidence type="ECO:0000256" key="4">
    <source>
        <dbReference type="ARBA" id="ARBA00022771"/>
    </source>
</evidence>
<dbReference type="SUPFAM" id="SSF46785">
    <property type="entry name" value="Winged helix' DNA-binding domain"/>
    <property type="match status" value="1"/>
</dbReference>
<dbReference type="InterPro" id="IPR036390">
    <property type="entry name" value="WH_DNA-bd_sf"/>
</dbReference>
<evidence type="ECO:0000313" key="10">
    <source>
        <dbReference type="Proteomes" id="UP000190831"/>
    </source>
</evidence>
<dbReference type="AlphaFoldDB" id="A0A1G4MD56"/>
<dbReference type="InterPro" id="IPR036388">
    <property type="entry name" value="WH-like_DNA-bd_sf"/>
</dbReference>
<keyword evidence="7" id="KW-0967">Endosome</keyword>
<dbReference type="Gene3D" id="2.30.30.380">
    <property type="entry name" value="Zn-finger domain of Sec23/24"/>
    <property type="match status" value="2"/>
</dbReference>
<dbReference type="OrthoDB" id="271448at2759"/>
<dbReference type="Gene3D" id="1.10.10.10">
    <property type="entry name" value="Winged helix-like DNA-binding domain superfamily/Winged helix DNA-binding domain"/>
    <property type="match status" value="2"/>
</dbReference>
<dbReference type="InterPro" id="IPR036443">
    <property type="entry name" value="Znf_RanBP2_sf"/>
</dbReference>
<reference evidence="10" key="1">
    <citation type="submission" date="2016-03" db="EMBL/GenBank/DDBJ databases">
        <authorList>
            <person name="Devillers H."/>
        </authorList>
    </citation>
    <scope>NUCLEOTIDE SEQUENCE [LARGE SCALE GENOMIC DNA]</scope>
</reference>
<dbReference type="SUPFAM" id="SSF50729">
    <property type="entry name" value="PH domain-like"/>
    <property type="match status" value="1"/>
</dbReference>
<comment type="subcellular location">
    <subcellularLocation>
        <location evidence="7">Cytoplasm</location>
    </subcellularLocation>
    <subcellularLocation>
        <location evidence="7">Endosome</location>
    </subcellularLocation>
</comment>
<dbReference type="SUPFAM" id="SSF90209">
    <property type="entry name" value="Ran binding protein zinc finger-like"/>
    <property type="match status" value="2"/>
</dbReference>
<dbReference type="GO" id="GO:0043130">
    <property type="term" value="F:ubiquitin binding"/>
    <property type="evidence" value="ECO:0007669"/>
    <property type="project" value="UniProtKB-UniRule"/>
</dbReference>
<dbReference type="InterPro" id="IPR011993">
    <property type="entry name" value="PH-like_dom_sf"/>
</dbReference>
<evidence type="ECO:0000256" key="6">
    <source>
        <dbReference type="ARBA" id="ARBA00022927"/>
    </source>
</evidence>
<feature type="domain" description="GLUE N-terminal" evidence="8">
    <location>
        <begin position="9"/>
        <end position="266"/>
    </location>
</feature>
<keyword evidence="10" id="KW-1185">Reference proteome</keyword>